<comment type="similarity">
    <text evidence="2">Belongs to the CpxP/Spy family.</text>
</comment>
<dbReference type="Gene3D" id="1.20.120.1490">
    <property type="match status" value="1"/>
</dbReference>
<dbReference type="PANTHER" id="PTHR38102:SF1">
    <property type="entry name" value="PERIPLASMIC CHAPERONE SPY"/>
    <property type="match status" value="1"/>
</dbReference>
<comment type="subcellular location">
    <subcellularLocation>
        <location evidence="1">Periplasm</location>
    </subcellularLocation>
</comment>
<dbReference type="InterPro" id="IPR025961">
    <property type="entry name" value="Metal_resist"/>
</dbReference>
<evidence type="ECO:0000256" key="1">
    <source>
        <dbReference type="ARBA" id="ARBA00004418"/>
    </source>
</evidence>
<dbReference type="Proteomes" id="UP001139125">
    <property type="component" value="Unassembled WGS sequence"/>
</dbReference>
<keyword evidence="4" id="KW-0574">Periplasm</keyword>
<dbReference type="CDD" id="cd09916">
    <property type="entry name" value="CpxP_like"/>
    <property type="match status" value="1"/>
</dbReference>
<evidence type="ECO:0000256" key="5">
    <source>
        <dbReference type="SAM" id="SignalP"/>
    </source>
</evidence>
<proteinExistence type="inferred from homology"/>
<dbReference type="Pfam" id="PF13801">
    <property type="entry name" value="Metal_resist"/>
    <property type="match status" value="1"/>
</dbReference>
<dbReference type="PIRSF" id="PIRSF034445">
    <property type="entry name" value="CpxP_Spy"/>
    <property type="match status" value="1"/>
</dbReference>
<evidence type="ECO:0000256" key="2">
    <source>
        <dbReference type="ARBA" id="ARBA00008441"/>
    </source>
</evidence>
<protein>
    <submittedName>
        <fullName evidence="6">Spy/CpxP family protein refolding chaperone</fullName>
    </submittedName>
</protein>
<dbReference type="GO" id="GO:0030288">
    <property type="term" value="C:outer membrane-bounded periplasmic space"/>
    <property type="evidence" value="ECO:0007669"/>
    <property type="project" value="TreeGrafter"/>
</dbReference>
<organism evidence="6 7">
    <name type="scientific">Gracilimonas sediminicola</name>
    <dbReference type="NCBI Taxonomy" id="2952158"/>
    <lineage>
        <taxon>Bacteria</taxon>
        <taxon>Pseudomonadati</taxon>
        <taxon>Balneolota</taxon>
        <taxon>Balneolia</taxon>
        <taxon>Balneolales</taxon>
        <taxon>Balneolaceae</taxon>
        <taxon>Gracilimonas</taxon>
    </lineage>
</organism>
<gene>
    <name evidence="6" type="ORF">NM125_09685</name>
</gene>
<keyword evidence="7" id="KW-1185">Reference proteome</keyword>
<evidence type="ECO:0000313" key="7">
    <source>
        <dbReference type="Proteomes" id="UP001139125"/>
    </source>
</evidence>
<evidence type="ECO:0000313" key="6">
    <source>
        <dbReference type="EMBL" id="MCP9291844.1"/>
    </source>
</evidence>
<dbReference type="InterPro" id="IPR012899">
    <property type="entry name" value="LTXXQ"/>
</dbReference>
<feature type="chain" id="PRO_5040882332" evidence="5">
    <location>
        <begin position="22"/>
        <end position="163"/>
    </location>
</feature>
<evidence type="ECO:0000256" key="3">
    <source>
        <dbReference type="ARBA" id="ARBA00022729"/>
    </source>
</evidence>
<accession>A0A9X2L3Y8</accession>
<sequence length="163" mass="19122">MKTLVKSFAVTALLLSLSVSAIGQQRFKNPDRDRGERVERFQQKRNAQGQQHQRVMAMLDLSDEQKEQIQEIHLNGQKEMLPLKTQLQEAHAKLRTLTVADEYDEAEVQEVIGEISELNKTMLTNRVEHRQQIRELLTDDQRVKFDNLHLRMQKRFSRMGANR</sequence>
<dbReference type="GO" id="GO:0051082">
    <property type="term" value="F:unfolded protein binding"/>
    <property type="evidence" value="ECO:0007669"/>
    <property type="project" value="TreeGrafter"/>
</dbReference>
<name>A0A9X2L3Y8_9BACT</name>
<dbReference type="AlphaFoldDB" id="A0A9X2L3Y8"/>
<dbReference type="RefSeq" id="WP_255134706.1">
    <property type="nucleotide sequence ID" value="NZ_JANDBC010000001.1"/>
</dbReference>
<comment type="caution">
    <text evidence="6">The sequence shown here is derived from an EMBL/GenBank/DDBJ whole genome shotgun (WGS) entry which is preliminary data.</text>
</comment>
<dbReference type="PANTHER" id="PTHR38102">
    <property type="entry name" value="PERIPLASMIC CHAPERONE SPY"/>
    <property type="match status" value="1"/>
</dbReference>
<keyword evidence="3 5" id="KW-0732">Signal</keyword>
<feature type="signal peptide" evidence="5">
    <location>
        <begin position="1"/>
        <end position="21"/>
    </location>
</feature>
<dbReference type="EMBL" id="JANDBC010000001">
    <property type="protein sequence ID" value="MCP9291844.1"/>
    <property type="molecule type" value="Genomic_DNA"/>
</dbReference>
<evidence type="ECO:0000256" key="4">
    <source>
        <dbReference type="ARBA" id="ARBA00022764"/>
    </source>
</evidence>
<reference evidence="6" key="1">
    <citation type="submission" date="2022-06" db="EMBL/GenBank/DDBJ databases">
        <title>Gracilimonas sp. CAU 1638 isolated from sea sediment.</title>
        <authorList>
            <person name="Kim W."/>
        </authorList>
    </citation>
    <scope>NUCLEOTIDE SEQUENCE</scope>
    <source>
        <strain evidence="6">CAU 1638</strain>
    </source>
</reference>
<dbReference type="InterPro" id="IPR052211">
    <property type="entry name" value="Cpx_auxiliary_protein"/>
</dbReference>